<dbReference type="InterPro" id="IPR000182">
    <property type="entry name" value="GNAT_dom"/>
</dbReference>
<evidence type="ECO:0000256" key="4">
    <source>
        <dbReference type="ARBA" id="ARBA00023315"/>
    </source>
</evidence>
<comment type="subcellular location">
    <subcellularLocation>
        <location evidence="5 6">Cytoplasm</location>
    </subcellularLocation>
</comment>
<keyword evidence="3 5" id="KW-0808">Transferase</keyword>
<dbReference type="PANTHER" id="PTHR43420">
    <property type="entry name" value="ACETYLTRANSFERASE"/>
    <property type="match status" value="1"/>
</dbReference>
<dbReference type="NCBIfam" id="TIGR01575">
    <property type="entry name" value="rimI"/>
    <property type="match status" value="1"/>
</dbReference>
<dbReference type="AlphaFoldDB" id="A0A0C5JLH8"/>
<proteinExistence type="inferred from homology"/>
<dbReference type="GO" id="GO:0005737">
    <property type="term" value="C:cytoplasm"/>
    <property type="evidence" value="ECO:0007669"/>
    <property type="project" value="UniProtKB-SubCell"/>
</dbReference>
<dbReference type="PANTHER" id="PTHR43420:SF51">
    <property type="entry name" value="PEPTIDYL-LYSINE N-ACETYLTRANSFERASE YIAC"/>
    <property type="match status" value="1"/>
</dbReference>
<sequence>MNLHYAAMTLADIDQVVAAERQLHPSPWTRGNFADALAAGYDAQLALHADGQLMGYGVVMLAVDEAELLNLSVLTCFQRQGVGTTLCHHLMTRAKARRAVRMMLEVRAGNIAGQALYGHLGFSEIGRRRGYYAAGQQREDAIVMAINL</sequence>
<dbReference type="STRING" id="1565605.PG1C_06690"/>
<keyword evidence="4 5" id="KW-0012">Acyltransferase</keyword>
<dbReference type="InterPro" id="IPR016181">
    <property type="entry name" value="Acyl_CoA_acyltransferase"/>
</dbReference>
<keyword evidence="2 5" id="KW-0963">Cytoplasm</keyword>
<evidence type="ECO:0000313" key="8">
    <source>
        <dbReference type="EMBL" id="AJP48231.1"/>
    </source>
</evidence>
<dbReference type="EC" id="2.3.1.266" evidence="5 6"/>
<dbReference type="InterPro" id="IPR006464">
    <property type="entry name" value="AcTrfase_RimI/Ard1"/>
</dbReference>
<feature type="binding site" evidence="5">
    <location>
        <position position="110"/>
    </location>
    <ligand>
        <name>acetyl-CoA</name>
        <dbReference type="ChEBI" id="CHEBI:57288"/>
    </ligand>
</feature>
<reference evidence="8 9" key="1">
    <citation type="journal article" date="2015" name="Genome Announc.">
        <title>Complete Genome Sequence of a Novel Bacterium within the Family Rhodocyclaceae That Degrades Polycyclic Aromatic Hydrocarbons.</title>
        <authorList>
            <person name="Singleton D.R."/>
            <person name="Dickey A.N."/>
            <person name="Scholl E.H."/>
            <person name="Wright F.A."/>
            <person name="Aitken M.D."/>
        </authorList>
    </citation>
    <scope>NUCLEOTIDE SEQUENCE [LARGE SCALE GENOMIC DNA]</scope>
    <source>
        <strain evidence="9">PG1-Ca6</strain>
    </source>
</reference>
<dbReference type="Proteomes" id="UP000061603">
    <property type="component" value="Chromosome"/>
</dbReference>
<dbReference type="GO" id="GO:0008999">
    <property type="term" value="F:protein-N-terminal-alanine acetyltransferase activity"/>
    <property type="evidence" value="ECO:0007669"/>
    <property type="project" value="UniProtKB-UniRule"/>
</dbReference>
<dbReference type="InterPro" id="IPR043690">
    <property type="entry name" value="RimI"/>
</dbReference>
<dbReference type="SUPFAM" id="SSF55729">
    <property type="entry name" value="Acyl-CoA N-acyltransferases (Nat)"/>
    <property type="match status" value="1"/>
</dbReference>
<organism evidence="8 9">
    <name type="scientific">Rugosibacter aromaticivorans</name>
    <dbReference type="NCBI Taxonomy" id="1565605"/>
    <lineage>
        <taxon>Bacteria</taxon>
        <taxon>Pseudomonadati</taxon>
        <taxon>Pseudomonadota</taxon>
        <taxon>Betaproteobacteria</taxon>
        <taxon>Nitrosomonadales</taxon>
        <taxon>Sterolibacteriaceae</taxon>
        <taxon>Rugosibacter</taxon>
    </lineage>
</organism>
<evidence type="ECO:0000256" key="1">
    <source>
        <dbReference type="ARBA" id="ARBA00005395"/>
    </source>
</evidence>
<dbReference type="Pfam" id="PF00583">
    <property type="entry name" value="Acetyltransf_1"/>
    <property type="match status" value="1"/>
</dbReference>
<dbReference type="KEGG" id="rbu:PG1C_06690"/>
<protein>
    <recommendedName>
        <fullName evidence="5 6">[Ribosomal protein bS18]-alanine N-acetyltransferase</fullName>
        <ecNumber evidence="5 6">2.3.1.266</ecNumber>
    </recommendedName>
</protein>
<dbReference type="PROSITE" id="PS51186">
    <property type="entry name" value="GNAT"/>
    <property type="match status" value="1"/>
</dbReference>
<feature type="active site" description="Proton acceptor" evidence="5">
    <location>
        <position position="105"/>
    </location>
</feature>
<dbReference type="CDD" id="cd04301">
    <property type="entry name" value="NAT_SF"/>
    <property type="match status" value="1"/>
</dbReference>
<comment type="caution">
    <text evidence="5">Lacks conserved residue(s) required for the propagation of feature annotation.</text>
</comment>
<comment type="function">
    <text evidence="5 6">Acetylates the N-terminal alanine of ribosomal protein bS18.</text>
</comment>
<feature type="active site" description="Proton donor" evidence="5">
    <location>
        <position position="117"/>
    </location>
</feature>
<evidence type="ECO:0000256" key="2">
    <source>
        <dbReference type="ARBA" id="ARBA00022490"/>
    </source>
</evidence>
<comment type="catalytic activity">
    <reaction evidence="5 6">
        <text>N-terminal L-alanyl-[ribosomal protein bS18] + acetyl-CoA = N-terminal N(alpha)-acetyl-L-alanyl-[ribosomal protein bS18] + CoA + H(+)</text>
        <dbReference type="Rhea" id="RHEA:43756"/>
        <dbReference type="Rhea" id="RHEA-COMP:10676"/>
        <dbReference type="Rhea" id="RHEA-COMP:10677"/>
        <dbReference type="ChEBI" id="CHEBI:15378"/>
        <dbReference type="ChEBI" id="CHEBI:57287"/>
        <dbReference type="ChEBI" id="CHEBI:57288"/>
        <dbReference type="ChEBI" id="CHEBI:64718"/>
        <dbReference type="ChEBI" id="CHEBI:83683"/>
        <dbReference type="EC" id="2.3.1.266"/>
    </reaction>
</comment>
<evidence type="ECO:0000256" key="6">
    <source>
        <dbReference type="RuleBase" id="RU363094"/>
    </source>
</evidence>
<dbReference type="HAMAP" id="MF_02210">
    <property type="entry name" value="RimI"/>
    <property type="match status" value="1"/>
</dbReference>
<dbReference type="RefSeq" id="WP_237218318.1">
    <property type="nucleotide sequence ID" value="NZ_CP010554.1"/>
</dbReference>
<accession>A0A0C5JLH8</accession>
<gene>
    <name evidence="5" type="primary">rimI</name>
    <name evidence="8" type="ORF">PG1C_06690</name>
</gene>
<evidence type="ECO:0000259" key="7">
    <source>
        <dbReference type="PROSITE" id="PS51186"/>
    </source>
</evidence>
<comment type="similarity">
    <text evidence="1 5 6">Belongs to the acetyltransferase family. RimI subfamily.</text>
</comment>
<dbReference type="Gene3D" id="3.40.630.30">
    <property type="match status" value="1"/>
</dbReference>
<evidence type="ECO:0000313" key="9">
    <source>
        <dbReference type="Proteomes" id="UP000061603"/>
    </source>
</evidence>
<dbReference type="EMBL" id="CP010554">
    <property type="protein sequence ID" value="AJP48231.1"/>
    <property type="molecule type" value="Genomic_DNA"/>
</dbReference>
<name>A0A0C5JLH8_9PROT</name>
<feature type="domain" description="N-acetyltransferase" evidence="7">
    <location>
        <begin position="3"/>
        <end position="148"/>
    </location>
</feature>
<keyword evidence="9" id="KW-1185">Reference proteome</keyword>
<dbReference type="HOGENOM" id="CLU_013985_23_2_4"/>
<dbReference type="InterPro" id="IPR050680">
    <property type="entry name" value="YpeA/RimI_acetyltransf"/>
</dbReference>
<evidence type="ECO:0000256" key="5">
    <source>
        <dbReference type="HAMAP-Rule" id="MF_02210"/>
    </source>
</evidence>
<evidence type="ECO:0000256" key="3">
    <source>
        <dbReference type="ARBA" id="ARBA00022679"/>
    </source>
</evidence>